<protein>
    <submittedName>
        <fullName evidence="2">Uncharacterized protein</fullName>
    </submittedName>
</protein>
<evidence type="ECO:0000313" key="3">
    <source>
        <dbReference type="Proteomes" id="UP000054270"/>
    </source>
</evidence>
<proteinExistence type="predicted"/>
<dbReference type="AlphaFoldDB" id="A0A0D2NWB3"/>
<dbReference type="EMBL" id="KN817870">
    <property type="protein sequence ID" value="KJA12850.1"/>
    <property type="molecule type" value="Genomic_DNA"/>
</dbReference>
<dbReference type="Proteomes" id="UP000054270">
    <property type="component" value="Unassembled WGS sequence"/>
</dbReference>
<name>A0A0D2NWB3_HYPSF</name>
<reference evidence="3" key="1">
    <citation type="submission" date="2014-04" db="EMBL/GenBank/DDBJ databases">
        <title>Evolutionary Origins and Diversification of the Mycorrhizal Mutualists.</title>
        <authorList>
            <consortium name="DOE Joint Genome Institute"/>
            <consortium name="Mycorrhizal Genomics Consortium"/>
            <person name="Kohler A."/>
            <person name="Kuo A."/>
            <person name="Nagy L.G."/>
            <person name="Floudas D."/>
            <person name="Copeland A."/>
            <person name="Barry K.W."/>
            <person name="Cichocki N."/>
            <person name="Veneault-Fourrey C."/>
            <person name="LaButti K."/>
            <person name="Lindquist E.A."/>
            <person name="Lipzen A."/>
            <person name="Lundell T."/>
            <person name="Morin E."/>
            <person name="Murat C."/>
            <person name="Riley R."/>
            <person name="Ohm R."/>
            <person name="Sun H."/>
            <person name="Tunlid A."/>
            <person name="Henrissat B."/>
            <person name="Grigoriev I.V."/>
            <person name="Hibbett D.S."/>
            <person name="Martin F."/>
        </authorList>
    </citation>
    <scope>NUCLEOTIDE SEQUENCE [LARGE SCALE GENOMIC DNA]</scope>
    <source>
        <strain evidence="3">FD-334 SS-4</strain>
    </source>
</reference>
<keyword evidence="3" id="KW-1185">Reference proteome</keyword>
<feature type="compositionally biased region" description="Basic and acidic residues" evidence="1">
    <location>
        <begin position="24"/>
        <end position="38"/>
    </location>
</feature>
<accession>A0A0D2NWB3</accession>
<gene>
    <name evidence="2" type="ORF">HYPSUDRAFT_60200</name>
</gene>
<feature type="region of interest" description="Disordered" evidence="1">
    <location>
        <begin position="13"/>
        <end position="38"/>
    </location>
</feature>
<organism evidence="2 3">
    <name type="scientific">Hypholoma sublateritium (strain FD-334 SS-4)</name>
    <dbReference type="NCBI Taxonomy" id="945553"/>
    <lineage>
        <taxon>Eukaryota</taxon>
        <taxon>Fungi</taxon>
        <taxon>Dikarya</taxon>
        <taxon>Basidiomycota</taxon>
        <taxon>Agaricomycotina</taxon>
        <taxon>Agaricomycetes</taxon>
        <taxon>Agaricomycetidae</taxon>
        <taxon>Agaricales</taxon>
        <taxon>Agaricineae</taxon>
        <taxon>Strophariaceae</taxon>
        <taxon>Hypholoma</taxon>
    </lineage>
</organism>
<evidence type="ECO:0000313" key="2">
    <source>
        <dbReference type="EMBL" id="KJA12850.1"/>
    </source>
</evidence>
<evidence type="ECO:0000256" key="1">
    <source>
        <dbReference type="SAM" id="MobiDB-lite"/>
    </source>
</evidence>
<sequence>MVRFSVLRKGAKNWTEPNFGNTMDSERSSSRDGREQQHDIQAVLPARVQIRSQHAIMPPYHLQANTAPASHHSTPLERETTIPAPTRAVMLERVLLSTLHSASQIRHAHCCPSCRPFSRTPCSERLTSLTSPTLSARMSWDLGEQAQLMSLGYSPLDVGSAALSRPNRAPA</sequence>